<sequence length="60" mass="6972">MSEHALYVQVKQYDKRPPVSRLVSVYPRNLLILVTEMWEGNPSVRPSMSHVVERLSTYLA</sequence>
<name>A0ABR3AMK5_PHYBL</name>
<comment type="caution">
    <text evidence="1">The sequence shown here is derived from an EMBL/GenBank/DDBJ whole genome shotgun (WGS) entry which is preliminary data.</text>
</comment>
<dbReference type="Proteomes" id="UP001448207">
    <property type="component" value="Unassembled WGS sequence"/>
</dbReference>
<dbReference type="EMBL" id="JBCLYO010000027">
    <property type="protein sequence ID" value="KAL0077502.1"/>
    <property type="molecule type" value="Genomic_DNA"/>
</dbReference>
<evidence type="ECO:0000313" key="1">
    <source>
        <dbReference type="EMBL" id="KAL0077502.1"/>
    </source>
</evidence>
<keyword evidence="2" id="KW-1185">Reference proteome</keyword>
<dbReference type="Gene3D" id="1.10.510.10">
    <property type="entry name" value="Transferase(Phosphotransferase) domain 1"/>
    <property type="match status" value="1"/>
</dbReference>
<proteinExistence type="predicted"/>
<protein>
    <recommendedName>
        <fullName evidence="3">Protein kinase domain-containing protein</fullName>
    </recommendedName>
</protein>
<accession>A0ABR3AMK5</accession>
<evidence type="ECO:0000313" key="2">
    <source>
        <dbReference type="Proteomes" id="UP001448207"/>
    </source>
</evidence>
<evidence type="ECO:0008006" key="3">
    <source>
        <dbReference type="Google" id="ProtNLM"/>
    </source>
</evidence>
<organism evidence="1 2">
    <name type="scientific">Phycomyces blakesleeanus</name>
    <dbReference type="NCBI Taxonomy" id="4837"/>
    <lineage>
        <taxon>Eukaryota</taxon>
        <taxon>Fungi</taxon>
        <taxon>Fungi incertae sedis</taxon>
        <taxon>Mucoromycota</taxon>
        <taxon>Mucoromycotina</taxon>
        <taxon>Mucoromycetes</taxon>
        <taxon>Mucorales</taxon>
        <taxon>Phycomycetaceae</taxon>
        <taxon>Phycomyces</taxon>
    </lineage>
</organism>
<gene>
    <name evidence="1" type="ORF">J3Q64DRAFT_1295823</name>
</gene>
<reference evidence="1 2" key="1">
    <citation type="submission" date="2024-04" db="EMBL/GenBank/DDBJ databases">
        <title>Symmetric and asymmetric DNA N6-adenine methylation regulates different biological responses in Mucorales.</title>
        <authorList>
            <consortium name="Lawrence Berkeley National Laboratory"/>
            <person name="Lax C."/>
            <person name="Mondo S.J."/>
            <person name="Osorio-Concepcion M."/>
            <person name="Muszewska A."/>
            <person name="Corrochano-Luque M."/>
            <person name="Gutierrez G."/>
            <person name="Riley R."/>
            <person name="Lipzen A."/>
            <person name="Guo J."/>
            <person name="Hundley H."/>
            <person name="Amirebrahimi M."/>
            <person name="Ng V."/>
            <person name="Lorenzo-Gutierrez D."/>
            <person name="Binder U."/>
            <person name="Yang J."/>
            <person name="Song Y."/>
            <person name="Canovas D."/>
            <person name="Navarro E."/>
            <person name="Freitag M."/>
            <person name="Gabaldon T."/>
            <person name="Grigoriev I.V."/>
            <person name="Corrochano L.M."/>
            <person name="Nicolas F.E."/>
            <person name="Garre V."/>
        </authorList>
    </citation>
    <scope>NUCLEOTIDE SEQUENCE [LARGE SCALE GENOMIC DNA]</scope>
    <source>
        <strain evidence="1 2">L51</strain>
    </source>
</reference>